<accession>A0A1I3LQS5</accession>
<dbReference type="Proteomes" id="UP000182737">
    <property type="component" value="Unassembled WGS sequence"/>
</dbReference>
<evidence type="ECO:0000313" key="2">
    <source>
        <dbReference type="Proteomes" id="UP000182737"/>
    </source>
</evidence>
<reference evidence="2" key="1">
    <citation type="submission" date="2016-10" db="EMBL/GenBank/DDBJ databases">
        <authorList>
            <person name="Varghese N."/>
            <person name="Submissions S."/>
        </authorList>
    </citation>
    <scope>NUCLEOTIDE SEQUENCE [LARGE SCALE GENOMIC DNA]</scope>
    <source>
        <strain evidence="2">XBD1002</strain>
    </source>
</reference>
<sequence length="66" mass="7293">MKSILIKDTTKEEREKIVADALGCGSDCSMCCACGGMEIDYQQYIDGKKEIAQLNAEYRANTMIGH</sequence>
<protein>
    <submittedName>
        <fullName evidence="1">Uncharacterized protein</fullName>
    </submittedName>
</protein>
<dbReference type="OrthoDB" id="3192716at2"/>
<dbReference type="RefSeq" id="WP_027729057.1">
    <property type="nucleotide sequence ID" value="NZ_FORI01000007.1"/>
</dbReference>
<name>A0A1I3LQS5_9SPIR</name>
<proteinExistence type="predicted"/>
<evidence type="ECO:0000313" key="1">
    <source>
        <dbReference type="EMBL" id="SFI86826.1"/>
    </source>
</evidence>
<organism evidence="1 2">
    <name type="scientific">Treponema bryantii</name>
    <dbReference type="NCBI Taxonomy" id="163"/>
    <lineage>
        <taxon>Bacteria</taxon>
        <taxon>Pseudomonadati</taxon>
        <taxon>Spirochaetota</taxon>
        <taxon>Spirochaetia</taxon>
        <taxon>Spirochaetales</taxon>
        <taxon>Treponemataceae</taxon>
        <taxon>Treponema</taxon>
    </lineage>
</organism>
<keyword evidence="2" id="KW-1185">Reference proteome</keyword>
<dbReference type="AlphaFoldDB" id="A0A1I3LQS5"/>
<dbReference type="EMBL" id="FORI01000007">
    <property type="protein sequence ID" value="SFI86826.1"/>
    <property type="molecule type" value="Genomic_DNA"/>
</dbReference>
<gene>
    <name evidence="1" type="ORF">SAMN04487775_107127</name>
</gene>